<dbReference type="EMBL" id="CP031742">
    <property type="protein sequence ID" value="AXQ53466.1"/>
    <property type="molecule type" value="Genomic_DNA"/>
</dbReference>
<dbReference type="GeneID" id="300112944"/>
<dbReference type="Gene3D" id="3.10.620.30">
    <property type="match status" value="1"/>
</dbReference>
<name>A0A385D551_9ACTN</name>
<protein>
    <submittedName>
        <fullName evidence="2">Transglutaminase family protein</fullName>
    </submittedName>
</protein>
<dbReference type="RefSeq" id="WP_117348517.1">
    <property type="nucleotide sequence ID" value="NZ_CP031742.1"/>
</dbReference>
<gene>
    <name evidence="2" type="ORF">D0C37_01635</name>
</gene>
<dbReference type="Proteomes" id="UP000259636">
    <property type="component" value="Chromosome"/>
</dbReference>
<evidence type="ECO:0000313" key="3">
    <source>
        <dbReference type="Proteomes" id="UP000259636"/>
    </source>
</evidence>
<feature type="domain" description="Transglutaminase-like" evidence="1">
    <location>
        <begin position="40"/>
        <end position="138"/>
    </location>
</feature>
<dbReference type="PANTHER" id="PTHR33490">
    <property type="entry name" value="BLR5614 PROTEIN-RELATED"/>
    <property type="match status" value="1"/>
</dbReference>
<dbReference type="PANTHER" id="PTHR33490:SF3">
    <property type="entry name" value="CONSERVED INTEGRAL MEMBRANE PROTEIN"/>
    <property type="match status" value="1"/>
</dbReference>
<evidence type="ECO:0000259" key="1">
    <source>
        <dbReference type="Pfam" id="PF01841"/>
    </source>
</evidence>
<accession>A0A385D551</accession>
<sequence>MLFSIAQPWDLPAYLQSDEVVDHESPAVRRLAATLGADRLPAHEYAESAFTYVRDRIAHSDDTGDPRVTWRASEVLTLATGICHAKAHVLCALLRAGGIPAGLCYQRLRRSDAEPATVVHGLVALALPGGDGWHRQDPRGGEPGRAARFSLAAEHLVWSVRPALGEADLPGVHATAHPQVLAALRAARDRTELGGLLPADLADPG</sequence>
<organism evidence="2 3">
    <name type="scientific">Streptomyces koyangensis</name>
    <dbReference type="NCBI Taxonomy" id="188770"/>
    <lineage>
        <taxon>Bacteria</taxon>
        <taxon>Bacillati</taxon>
        <taxon>Actinomycetota</taxon>
        <taxon>Actinomycetes</taxon>
        <taxon>Kitasatosporales</taxon>
        <taxon>Streptomycetaceae</taxon>
        <taxon>Streptomyces</taxon>
        <taxon>Streptomyces aurantiacus group</taxon>
    </lineage>
</organism>
<dbReference type="AlphaFoldDB" id="A0A385D551"/>
<proteinExistence type="predicted"/>
<dbReference type="KEGG" id="sky:D0C37_01635"/>
<dbReference type="InterPro" id="IPR038765">
    <property type="entry name" value="Papain-like_cys_pep_sf"/>
</dbReference>
<evidence type="ECO:0000313" key="2">
    <source>
        <dbReference type="EMBL" id="AXQ53466.1"/>
    </source>
</evidence>
<dbReference type="Pfam" id="PF01841">
    <property type="entry name" value="Transglut_core"/>
    <property type="match status" value="1"/>
</dbReference>
<dbReference type="InterPro" id="IPR002931">
    <property type="entry name" value="Transglutaminase-like"/>
</dbReference>
<dbReference type="SUPFAM" id="SSF54001">
    <property type="entry name" value="Cysteine proteinases"/>
    <property type="match status" value="1"/>
</dbReference>
<reference evidence="2 3" key="1">
    <citation type="submission" date="2018-08" db="EMBL/GenBank/DDBJ databases">
        <authorList>
            <person name="Ferrada E.E."/>
            <person name="Latorre B.A."/>
        </authorList>
    </citation>
    <scope>NUCLEOTIDE SEQUENCE [LARGE SCALE GENOMIC DNA]</scope>
    <source>
        <strain evidence="2 3">VK-A60T</strain>
    </source>
</reference>